<evidence type="ECO:0000313" key="9">
    <source>
        <dbReference type="Proteomes" id="UP001652660"/>
    </source>
</evidence>
<keyword evidence="5" id="KW-0067">ATP-binding</keyword>
<keyword evidence="2" id="KW-0433">Leucine-rich repeat</keyword>
<dbReference type="CDD" id="cd14798">
    <property type="entry name" value="RX-CC_like"/>
    <property type="match status" value="1"/>
</dbReference>
<reference evidence="10" key="1">
    <citation type="submission" date="2025-08" db="UniProtKB">
        <authorList>
            <consortium name="RefSeq"/>
        </authorList>
    </citation>
    <scope>IDENTIFICATION</scope>
    <source>
        <tissue evidence="10">Leaves</tissue>
    </source>
</reference>
<evidence type="ECO:0000256" key="1">
    <source>
        <dbReference type="ARBA" id="ARBA00008894"/>
    </source>
</evidence>
<dbReference type="RefSeq" id="XP_071912936.1">
    <property type="nucleotide sequence ID" value="XM_072056835.1"/>
</dbReference>
<evidence type="ECO:0000256" key="6">
    <source>
        <dbReference type="ARBA" id="ARBA00023054"/>
    </source>
</evidence>
<name>A0ABM4V065_COFAR</name>
<sequence>MMNISSGNSSNCFDFALDHLDWINKTLKFQLDFYIQNLKIGICLLKTFYLYIKKCRRRRSNHFEEKGDAKSDSLRLSSISFRIRNLVRGITHGLDSAFFIYIRSSVSDHSDIKSELARFEENMRLFFDSDIKEFKIISLLLYDSLRDLQLVVDFIDSISENLKHLYSTYYEFDEDLKIVMLALQEKLMHLKTFIRFATLQGVEGVQLKDLLVHVEVVAVNAASLICRSLFQRDDKQVCNEMKTEISQLIHKKIDPVDLQVRETYIHVLAASKLSGSSYTLAMKENKHQLAEFIDYLLHSLMEIIESYTCFLVPVKEKMLKLHEGVRFLIILLSRQQEKFDELNEEIKDLIGVVVSDVGIVIFSLSVNEMKEGLSKEIDLALSHLVEVFKLIIAEVGHIYPLPSSSSLSFPRTNELGSLDFLLQTLKELSSSTADSIAFPNDQICTILEDLVFLRSFLGNIVEQRSRNEKLQALWSRIMKVAYSVEFEIDSALVGDQHEHSLDAFAGDIKHMKMEAEEIYNSIRYDDETDRA</sequence>
<keyword evidence="6 7" id="KW-0175">Coiled coil</keyword>
<keyword evidence="3" id="KW-0677">Repeat</keyword>
<evidence type="ECO:0000256" key="2">
    <source>
        <dbReference type="ARBA" id="ARBA00022614"/>
    </source>
</evidence>
<keyword evidence="4" id="KW-0611">Plant defense</keyword>
<evidence type="ECO:0000256" key="7">
    <source>
        <dbReference type="SAM" id="Coils"/>
    </source>
</evidence>
<protein>
    <recommendedName>
        <fullName evidence="8">Late blight resistance protein R1A-like N-terminal domain-containing protein</fullName>
    </recommendedName>
</protein>
<evidence type="ECO:0000256" key="4">
    <source>
        <dbReference type="ARBA" id="ARBA00022821"/>
    </source>
</evidence>
<gene>
    <name evidence="10" type="primary">LOC140010268</name>
</gene>
<accession>A0ABM4V065</accession>
<evidence type="ECO:0000313" key="10">
    <source>
        <dbReference type="RefSeq" id="XP_071912936.1"/>
    </source>
</evidence>
<dbReference type="GeneID" id="140010268"/>
<organism evidence="9 10">
    <name type="scientific">Coffea arabica</name>
    <name type="common">Arabian coffee</name>
    <dbReference type="NCBI Taxonomy" id="13443"/>
    <lineage>
        <taxon>Eukaryota</taxon>
        <taxon>Viridiplantae</taxon>
        <taxon>Streptophyta</taxon>
        <taxon>Embryophyta</taxon>
        <taxon>Tracheophyta</taxon>
        <taxon>Spermatophyta</taxon>
        <taxon>Magnoliopsida</taxon>
        <taxon>eudicotyledons</taxon>
        <taxon>Gunneridae</taxon>
        <taxon>Pentapetalae</taxon>
        <taxon>asterids</taxon>
        <taxon>lamiids</taxon>
        <taxon>Gentianales</taxon>
        <taxon>Rubiaceae</taxon>
        <taxon>Ixoroideae</taxon>
        <taxon>Gardenieae complex</taxon>
        <taxon>Bertiereae - Coffeeae clade</taxon>
        <taxon>Coffeeae</taxon>
        <taxon>Coffea</taxon>
    </lineage>
</organism>
<dbReference type="Gene3D" id="1.20.5.4130">
    <property type="match status" value="1"/>
</dbReference>
<keyword evidence="5" id="KW-0547">Nucleotide-binding</keyword>
<evidence type="ECO:0000256" key="5">
    <source>
        <dbReference type="ARBA" id="ARBA00022840"/>
    </source>
</evidence>
<dbReference type="Pfam" id="PF12061">
    <property type="entry name" value="NB-LRR"/>
    <property type="match status" value="1"/>
</dbReference>
<keyword evidence="9" id="KW-1185">Reference proteome</keyword>
<dbReference type="InterPro" id="IPR038005">
    <property type="entry name" value="RX-like_CC"/>
</dbReference>
<evidence type="ECO:0000256" key="3">
    <source>
        <dbReference type="ARBA" id="ARBA00022737"/>
    </source>
</evidence>
<dbReference type="InterPro" id="IPR021929">
    <property type="entry name" value="R1A-like_N"/>
</dbReference>
<proteinExistence type="inferred from homology"/>
<comment type="similarity">
    <text evidence="1">Belongs to the disease resistance NB-LRR family.</text>
</comment>
<dbReference type="Proteomes" id="UP001652660">
    <property type="component" value="Chromosome 7c"/>
</dbReference>
<evidence type="ECO:0000259" key="8">
    <source>
        <dbReference type="Pfam" id="PF12061"/>
    </source>
</evidence>
<feature type="domain" description="Late blight resistance protein R1A-like N-terminal" evidence="8">
    <location>
        <begin position="146"/>
        <end position="384"/>
    </location>
</feature>
<feature type="coiled-coil region" evidence="7">
    <location>
        <begin position="325"/>
        <end position="352"/>
    </location>
</feature>